<gene>
    <name evidence="1" type="ORF">EZS28_055410</name>
</gene>
<name>A0A5J4Q189_9EUKA</name>
<dbReference type="AlphaFoldDB" id="A0A5J4Q189"/>
<feature type="non-terminal residue" evidence="1">
    <location>
        <position position="1"/>
    </location>
</feature>
<dbReference type="Proteomes" id="UP000324800">
    <property type="component" value="Unassembled WGS sequence"/>
</dbReference>
<sequence length="116" mass="12896">CCLKLPNIPKSSDSLIPFVIVKKPLRTQEHLIAGTRDGIDAILVESEGTTMTGSLFCNCCTMIISSDCRRSTDLCTKQHQNDNATSKFDVIFAIAGFGNIWEFQATSINFEKIQYE</sequence>
<reference evidence="1 2" key="1">
    <citation type="submission" date="2019-03" db="EMBL/GenBank/DDBJ databases">
        <title>Single cell metagenomics reveals metabolic interactions within the superorganism composed of flagellate Streblomastix strix and complex community of Bacteroidetes bacteria on its surface.</title>
        <authorList>
            <person name="Treitli S.C."/>
            <person name="Kolisko M."/>
            <person name="Husnik F."/>
            <person name="Keeling P."/>
            <person name="Hampl V."/>
        </authorList>
    </citation>
    <scope>NUCLEOTIDE SEQUENCE [LARGE SCALE GENOMIC DNA]</scope>
    <source>
        <strain evidence="1">ST1C</strain>
    </source>
</reference>
<dbReference type="EMBL" id="SNRW01047390">
    <property type="protein sequence ID" value="KAA6315515.1"/>
    <property type="molecule type" value="Genomic_DNA"/>
</dbReference>
<protein>
    <submittedName>
        <fullName evidence="1">Uncharacterized protein</fullName>
    </submittedName>
</protein>
<evidence type="ECO:0000313" key="2">
    <source>
        <dbReference type="Proteomes" id="UP000324800"/>
    </source>
</evidence>
<organism evidence="1 2">
    <name type="scientific">Streblomastix strix</name>
    <dbReference type="NCBI Taxonomy" id="222440"/>
    <lineage>
        <taxon>Eukaryota</taxon>
        <taxon>Metamonada</taxon>
        <taxon>Preaxostyla</taxon>
        <taxon>Oxymonadida</taxon>
        <taxon>Streblomastigidae</taxon>
        <taxon>Streblomastix</taxon>
    </lineage>
</organism>
<evidence type="ECO:0000313" key="1">
    <source>
        <dbReference type="EMBL" id="KAA6315515.1"/>
    </source>
</evidence>
<proteinExistence type="predicted"/>
<comment type="caution">
    <text evidence="1">The sequence shown here is derived from an EMBL/GenBank/DDBJ whole genome shotgun (WGS) entry which is preliminary data.</text>
</comment>
<accession>A0A5J4Q189</accession>
<dbReference type="OrthoDB" id="4327074at2759"/>